<dbReference type="EMBL" id="MCFL01000046">
    <property type="protein sequence ID" value="ORZ32469.1"/>
    <property type="molecule type" value="Genomic_DNA"/>
</dbReference>
<proteinExistence type="predicted"/>
<evidence type="ECO:0000313" key="1">
    <source>
        <dbReference type="EMBL" id="ORZ32469.1"/>
    </source>
</evidence>
<organism evidence="1 2">
    <name type="scientific">Catenaria anguillulae PL171</name>
    <dbReference type="NCBI Taxonomy" id="765915"/>
    <lineage>
        <taxon>Eukaryota</taxon>
        <taxon>Fungi</taxon>
        <taxon>Fungi incertae sedis</taxon>
        <taxon>Blastocladiomycota</taxon>
        <taxon>Blastocladiomycetes</taxon>
        <taxon>Blastocladiales</taxon>
        <taxon>Catenariaceae</taxon>
        <taxon>Catenaria</taxon>
    </lineage>
</organism>
<gene>
    <name evidence="1" type="ORF">BCR44DRAFT_147052</name>
</gene>
<reference evidence="1 2" key="1">
    <citation type="submission" date="2016-07" db="EMBL/GenBank/DDBJ databases">
        <title>Pervasive Adenine N6-methylation of Active Genes in Fungi.</title>
        <authorList>
            <consortium name="DOE Joint Genome Institute"/>
            <person name="Mondo S.J."/>
            <person name="Dannebaum R.O."/>
            <person name="Kuo R.C."/>
            <person name="Labutti K."/>
            <person name="Haridas S."/>
            <person name="Kuo A."/>
            <person name="Salamov A."/>
            <person name="Ahrendt S.R."/>
            <person name="Lipzen A."/>
            <person name="Sullivan W."/>
            <person name="Andreopoulos W.B."/>
            <person name="Clum A."/>
            <person name="Lindquist E."/>
            <person name="Daum C."/>
            <person name="Ramamoorthy G.K."/>
            <person name="Gryganskyi A."/>
            <person name="Culley D."/>
            <person name="Magnuson J.K."/>
            <person name="James T.Y."/>
            <person name="O'Malley M.A."/>
            <person name="Stajich J.E."/>
            <person name="Spatafora J.W."/>
            <person name="Visel A."/>
            <person name="Grigoriev I.V."/>
        </authorList>
    </citation>
    <scope>NUCLEOTIDE SEQUENCE [LARGE SCALE GENOMIC DNA]</scope>
    <source>
        <strain evidence="1 2">PL171</strain>
    </source>
</reference>
<accession>A0A1Y2HD23</accession>
<name>A0A1Y2HD23_9FUNG</name>
<dbReference type="SUPFAM" id="SSF48371">
    <property type="entry name" value="ARM repeat"/>
    <property type="match status" value="2"/>
</dbReference>
<dbReference type="OrthoDB" id="2100425at2759"/>
<keyword evidence="2" id="KW-1185">Reference proteome</keyword>
<evidence type="ECO:0000313" key="2">
    <source>
        <dbReference type="Proteomes" id="UP000193411"/>
    </source>
</evidence>
<dbReference type="Proteomes" id="UP000193411">
    <property type="component" value="Unassembled WGS sequence"/>
</dbReference>
<dbReference type="InterPro" id="IPR011989">
    <property type="entry name" value="ARM-like"/>
</dbReference>
<protein>
    <submittedName>
        <fullName evidence="1">Armadillo-type protein</fullName>
    </submittedName>
</protein>
<dbReference type="InterPro" id="IPR016024">
    <property type="entry name" value="ARM-type_fold"/>
</dbReference>
<dbReference type="Gene3D" id="1.25.10.10">
    <property type="entry name" value="Leucine-rich Repeat Variant"/>
    <property type="match status" value="2"/>
</dbReference>
<feature type="non-terminal residue" evidence="1">
    <location>
        <position position="1857"/>
    </location>
</feature>
<sequence length="1857" mass="197826">MPPPTATTVPAPSVSVPANGRLLPQHAVANIQLPDSLRARLAHWLHTAGITSRKLAAKGLSPFASHHASAANSSSHAAPSALAGAGASQRSQTATAASMAAAADTPWDLPLNSSMGGGARQAANKPVRNVQFAPAPMTSGEGDDVTDSEADLTAVTLAAGGDPGAAAASDAALEAGLVHTIVHLLVSLVPAAEPSLRTHSLHLLVDLAHTMSPLSQDRLESLRAMIATQGPSPDPAPVLGALLDHIGASLAPIAVPVATGLSHFLTHRDSAVRAIAAVALARLLMQHTARFEEADRLAVVWDLVFALTASASAASVAFAGSASGGGGQHGGGGYASVAKKGGNEGGGGGGGHYQLSLADVTDRRDRRVMIEALGALAGMYQQNADLVAKVIEGLLRLDVKTESERTAIQSTLTRLSDTPHANLAVAVVEQIRPEDDDSLDLIWWLVQTLTPSAPLPSLLDAHLTSPQPAVRYGCALVLDAYCHLHPSRIPSLAPMLTLGFHDRCVPVALIYRSLFRSLLGTTPGALAATPGIPCPFDLMERVATAMEYMGSTADQLGALAFLDEWAPRASGTGSGSPPPLVLQSLVNCLHSPMPDVRMAALGVLAKLAPAMMSAALTTPPHAPIHDQIHLVWTHLCQVPSAMWAADLGVFPALAPALRAQKDFYLILFERMINGAPAARSSIYAVLKGVATTGAPSDKAQAVGLLALALGDMHPGAHAAAVEALAAHRPAMAQMLGQLRETHKGMGKTADGYARMVSVWDDAATAVADAGLLAEWVRREEVMDRIWDCYLGGQPEHAVAPSPDDYAYARALEVHSPIWLSLVLHRLSVAPPPITKNEKRGTVPQLVTLRRRHFAGYLLVMFPMLGYPDVAIRQAACTAVVAAVFSGVLINNLTAKALVEYVVNALANHKAWTYVCSALDIAALFLRTKVPNLSQFLFSHFLGIALDWAVNSPSVPVRVSSLEFLDVVCAIFPQASNVRLPEVRDAARQCLVDRDPMVATAAARVWSRVFGVVSETNVPEFVQYIRNEMVTVHARSPVHVQSDPLLQHLSLEERKRLVALHLDALGNVKHASQALPIVQLCLPMLASSSRMYRRFALVAILRQFASLREVDRHVAAWACLPLSADAALAVCRIVDAGSRGSTSSTSSMALAVLSAHPDDATAFSAMSLDEMLDGNAVLSVAQQNRVHNHRNTRVSLTQYPQLADPTADKQHQSSHSHAERLTAITSLVTKLAGWVPESAESQVLYHLERAAENPHLVGGALMTLAEFCCMHDSTLEHVTGLLLRHVVNRNKVAMDAMVRLSEHSPSAFNHVLRVLLSSLGSSVELEPGVIECLRHMVPLIREMSPDKIDNLLMTLIPSVTAARHSLESRLLVAELIADLLLDSPASAVESTPSTERIERATEFLDALYTLMSKDEATEQVYALLRRVTKTFCPPQYPHKIFSHLQTRTMALVLEGNELERLEAVDMASCAFLTEQDTATCVLLLLADETPAVVTKAVNILKPVPTDLTGYMSKCGPAAVQAVVQRIMDWLQQMGRRVSASSRDRVAHAFAVLSRLFRVAEQASAESMQSMLVQYLQLATASAARLRATQSSDISKSALALEEYVGIGLVSMMDGSVGQLNSSGGMGGIATSLTAAASAAAAASAGGAGTRVDAMEARKNILTGSLAERQAELDHWVHAQMQLLAILSCARSLDPAILLEQLKDDHRGVRSAAVRSLLHITLPTAVAQQILVDTLAAIESDAQHATRLYHRKLDQLRLAVGLECKLRSQSKQVLDVLIRAWRDPIRAVRAASIQLVRQLGVAGIPDSNRLMEAMGALVSRDDYPERASLNGLLTWFILQPSVSTSGSRLSMRSGSIGAS</sequence>
<comment type="caution">
    <text evidence="1">The sequence shown here is derived from an EMBL/GenBank/DDBJ whole genome shotgun (WGS) entry which is preliminary data.</text>
</comment>